<dbReference type="PIRSF" id="PIRSF036389">
    <property type="entry name" value="IOR_B"/>
    <property type="match status" value="1"/>
</dbReference>
<dbReference type="SMART" id="SM01008">
    <property type="entry name" value="Ald_Xan_dh_C"/>
    <property type="match status" value="1"/>
</dbReference>
<dbReference type="Gene3D" id="3.30.365.10">
    <property type="entry name" value="Aldehyde oxidase/xanthine dehydrogenase, molybdopterin binding domain"/>
    <property type="match status" value="4"/>
</dbReference>
<dbReference type="InterPro" id="IPR008274">
    <property type="entry name" value="AldOxase/xan_DH_MoCoBD1"/>
</dbReference>
<dbReference type="SUPFAM" id="SSF56003">
    <property type="entry name" value="Molybdenum cofactor-binding domain"/>
    <property type="match status" value="2"/>
</dbReference>
<keyword evidence="3" id="KW-1185">Reference proteome</keyword>
<dbReference type="EMBL" id="SGXC01000002">
    <property type="protein sequence ID" value="RZS81094.1"/>
    <property type="molecule type" value="Genomic_DNA"/>
</dbReference>
<evidence type="ECO:0000313" key="3">
    <source>
        <dbReference type="Proteomes" id="UP000292445"/>
    </source>
</evidence>
<dbReference type="RefSeq" id="WP_130358672.1">
    <property type="nucleotide sequence ID" value="NZ_SGXC01000002.1"/>
</dbReference>
<name>A0A4V2F343_9BURK</name>
<dbReference type="InterPro" id="IPR006311">
    <property type="entry name" value="TAT_signal"/>
</dbReference>
<dbReference type="InterPro" id="IPR012368">
    <property type="entry name" value="OxRdtase_Mopterin-bd_su_IorB"/>
</dbReference>
<dbReference type="InterPro" id="IPR052516">
    <property type="entry name" value="N-heterocyclic_Hydroxylase"/>
</dbReference>
<proteinExistence type="predicted"/>
<dbReference type="InterPro" id="IPR046867">
    <property type="entry name" value="AldOxase/xan_DH_MoCoBD2"/>
</dbReference>
<evidence type="ECO:0000313" key="2">
    <source>
        <dbReference type="EMBL" id="RZS81094.1"/>
    </source>
</evidence>
<dbReference type="Gene3D" id="3.90.1170.50">
    <property type="entry name" value="Aldehyde oxidase/xanthine dehydrogenase, a/b hammerhead"/>
    <property type="match status" value="1"/>
</dbReference>
<organism evidence="2 3">
    <name type="scientific">Pigmentiphaga kullae</name>
    <dbReference type="NCBI Taxonomy" id="151784"/>
    <lineage>
        <taxon>Bacteria</taxon>
        <taxon>Pseudomonadati</taxon>
        <taxon>Pseudomonadota</taxon>
        <taxon>Betaproteobacteria</taxon>
        <taxon>Burkholderiales</taxon>
        <taxon>Alcaligenaceae</taxon>
        <taxon>Pigmentiphaga</taxon>
    </lineage>
</organism>
<dbReference type="PANTHER" id="PTHR47495">
    <property type="entry name" value="ALDEHYDE DEHYDROGENASE"/>
    <property type="match status" value="1"/>
</dbReference>
<dbReference type="Proteomes" id="UP000292445">
    <property type="component" value="Unassembled WGS sequence"/>
</dbReference>
<dbReference type="PROSITE" id="PS51318">
    <property type="entry name" value="TAT"/>
    <property type="match status" value="1"/>
</dbReference>
<dbReference type="Pfam" id="PF20256">
    <property type="entry name" value="MoCoBD_2"/>
    <property type="match status" value="2"/>
</dbReference>
<dbReference type="GO" id="GO:0016491">
    <property type="term" value="F:oxidoreductase activity"/>
    <property type="evidence" value="ECO:0007669"/>
    <property type="project" value="InterPro"/>
</dbReference>
<gene>
    <name evidence="2" type="ORF">EV675_3711</name>
</gene>
<dbReference type="InterPro" id="IPR000674">
    <property type="entry name" value="Ald_Oxase/Xan_DH_a/b"/>
</dbReference>
<evidence type="ECO:0000259" key="1">
    <source>
        <dbReference type="SMART" id="SM01008"/>
    </source>
</evidence>
<feature type="domain" description="Aldehyde oxidase/xanthine dehydrogenase a/b hammerhead" evidence="1">
    <location>
        <begin position="218"/>
        <end position="296"/>
    </location>
</feature>
<dbReference type="InterPro" id="IPR037165">
    <property type="entry name" value="AldOxase/xan_DH_Mopterin-bd_sf"/>
</dbReference>
<sequence>METNKLTRRAFIAGSGAAAVGIVLGGWSAVRGGLAGLLPEAHAAAARFSPVAWVALSPDNTAVVYSPASEMGQGTMTAIPLILAEEMELDWSTVRVEQAPADPKRFGNPGFGGAMVTGSSRTVKGYYEALRLAGLQARLVLAQAAAEQWGVPAAEIRAERSTLVHGPSGRRITYGQLVEGARAPQSLPKVDKSMLKPMSAFTLIGKELPRVDVPDKSGGGARFGIDVRLPGMLWAAVLHTPVQGEQPLEVKDAAALAVPGVRKVVRLPGGVGVVADSFATARKARELLEVKWSEQARARSYDSEAALAEFAARAERLDEAGAVWHKHGDAAGKIAGAARVFRATYTTDHVAHVTMEPMNCTARAQGDAIEIWVPSQSPSGVIGTVAAGAGYKPENIRVHITLLGGGYGRRAEADYSLHAALLAKAMPGVPIQVIWTREDDFLRARPRPMTAQHLVAGVDAQGRIVGWRHRLVSEGIVARTAPAAYEKSGGRDSPVMEGADGVYGIADQLIEHGREQRGVDVSFWRAVGAGYTKFSMESLIDEIATASGKDPLQYRLDLTAGQPRAQAVLREAAAMAGWGRKPEAGRELGLAFSDAWNTFIAMVAEVSLLEGRPVVHRIWAAVDCGHAISPANIRAQVEGAALFGLSAALGERLVYKGGQVQQHNLDTYTLLRANQAPTVQVKVMPTDNAPGGMGEVGLPPVAPAVANAVARLSGKRLRSLPFPQIA</sequence>
<protein>
    <submittedName>
        <fullName evidence="2">Isoquinoline 1-oxidoreductase beta subunit</fullName>
    </submittedName>
</protein>
<accession>A0A4V2F343</accession>
<reference evidence="2 3" key="1">
    <citation type="submission" date="2019-02" db="EMBL/GenBank/DDBJ databases">
        <title>Genomic Encyclopedia of Type Strains, Phase IV (KMG-IV): sequencing the most valuable type-strain genomes for metagenomic binning, comparative biology and taxonomic classification.</title>
        <authorList>
            <person name="Goeker M."/>
        </authorList>
    </citation>
    <scope>NUCLEOTIDE SEQUENCE [LARGE SCALE GENOMIC DNA]</scope>
    <source>
        <strain evidence="2 3">K24</strain>
    </source>
</reference>
<dbReference type="Pfam" id="PF02738">
    <property type="entry name" value="MoCoBD_1"/>
    <property type="match status" value="1"/>
</dbReference>
<dbReference type="OrthoDB" id="6073217at2"/>
<dbReference type="AlphaFoldDB" id="A0A4V2F343"/>
<dbReference type="PANTHER" id="PTHR47495:SF2">
    <property type="entry name" value="ALDEHYDE DEHYDROGENASE"/>
    <property type="match status" value="1"/>
</dbReference>
<comment type="caution">
    <text evidence="2">The sequence shown here is derived from an EMBL/GenBank/DDBJ whole genome shotgun (WGS) entry which is preliminary data.</text>
</comment>